<dbReference type="AlphaFoldDB" id="A0A2N9GWG1"/>
<organism evidence="2">
    <name type="scientific">Fagus sylvatica</name>
    <name type="common">Beechnut</name>
    <dbReference type="NCBI Taxonomy" id="28930"/>
    <lineage>
        <taxon>Eukaryota</taxon>
        <taxon>Viridiplantae</taxon>
        <taxon>Streptophyta</taxon>
        <taxon>Embryophyta</taxon>
        <taxon>Tracheophyta</taxon>
        <taxon>Spermatophyta</taxon>
        <taxon>Magnoliopsida</taxon>
        <taxon>eudicotyledons</taxon>
        <taxon>Gunneridae</taxon>
        <taxon>Pentapetalae</taxon>
        <taxon>rosids</taxon>
        <taxon>fabids</taxon>
        <taxon>Fagales</taxon>
        <taxon>Fagaceae</taxon>
        <taxon>Fagus</taxon>
    </lineage>
</organism>
<evidence type="ECO:0000256" key="1">
    <source>
        <dbReference type="SAM" id="MobiDB-lite"/>
    </source>
</evidence>
<gene>
    <name evidence="2" type="ORF">FSB_LOCUS31603</name>
</gene>
<sequence>MEKSHDSSESKGACGKICGAFSDCPIRCFLSPRPRDSRPASTTPYPPLPNHNHPGRTVDIQTKQAAHEHPKLVESSKNHDVPIEFDYSSPHSTNVKGKSATPHLPIQNISPVKKFAPMKDDNYKPPLVPVQENPMVKRQNSGQGVKATSEVGEKHNEPKLEAPAKALTGEKPGGDVNDRFTDYINRAKKIIRTVTNVGGGGHNTSGQDHVDDTKSKENAKDHFSEYINRAKKKIRTTSGIGNGRNVSFKRE</sequence>
<accession>A0A2N9GWG1</accession>
<feature type="compositionally biased region" description="Basic and acidic residues" evidence="1">
    <location>
        <begin position="65"/>
        <end position="82"/>
    </location>
</feature>
<dbReference type="EMBL" id="OIVN01002446">
    <property type="protein sequence ID" value="SPD03721.1"/>
    <property type="molecule type" value="Genomic_DNA"/>
</dbReference>
<feature type="region of interest" description="Disordered" evidence="1">
    <location>
        <begin position="31"/>
        <end position="179"/>
    </location>
</feature>
<name>A0A2N9GWG1_FAGSY</name>
<feature type="compositionally biased region" description="Basic and acidic residues" evidence="1">
    <location>
        <begin position="151"/>
        <end position="162"/>
    </location>
</feature>
<evidence type="ECO:0000313" key="2">
    <source>
        <dbReference type="EMBL" id="SPD03721.1"/>
    </source>
</evidence>
<feature type="compositionally biased region" description="Basic and acidic residues" evidence="1">
    <location>
        <begin position="208"/>
        <end position="219"/>
    </location>
</feature>
<protein>
    <submittedName>
        <fullName evidence="2">Uncharacterized protein</fullName>
    </submittedName>
</protein>
<reference evidence="2" key="1">
    <citation type="submission" date="2018-02" db="EMBL/GenBank/DDBJ databases">
        <authorList>
            <person name="Cohen D.B."/>
            <person name="Kent A.D."/>
        </authorList>
    </citation>
    <scope>NUCLEOTIDE SEQUENCE</scope>
</reference>
<dbReference type="PANTHER" id="PTHR36746:SF3">
    <property type="entry name" value="DUF4005 DOMAIN-CONTAINING PROTEIN"/>
    <property type="match status" value="1"/>
</dbReference>
<proteinExistence type="predicted"/>
<dbReference type="PANTHER" id="PTHR36746">
    <property type="entry name" value="BNAC04G51760D PROTEIN"/>
    <property type="match status" value="1"/>
</dbReference>
<feature type="region of interest" description="Disordered" evidence="1">
    <location>
        <begin position="195"/>
        <end position="219"/>
    </location>
</feature>